<reference evidence="1 2" key="1">
    <citation type="submission" date="2024-09" db="EMBL/GenBank/DDBJ databases">
        <title>Chromosome-scale assembly of Riccia fluitans.</title>
        <authorList>
            <person name="Paukszto L."/>
            <person name="Sawicki J."/>
            <person name="Karawczyk K."/>
            <person name="Piernik-Szablinska J."/>
            <person name="Szczecinska M."/>
            <person name="Mazdziarz M."/>
        </authorList>
    </citation>
    <scope>NUCLEOTIDE SEQUENCE [LARGE SCALE GENOMIC DNA]</scope>
    <source>
        <strain evidence="1">Rf_01</strain>
        <tissue evidence="1">Aerial parts of the thallus</tissue>
    </source>
</reference>
<name>A0ABD1XL54_9MARC</name>
<evidence type="ECO:0000313" key="2">
    <source>
        <dbReference type="Proteomes" id="UP001605036"/>
    </source>
</evidence>
<dbReference type="EMBL" id="JBHFFA010000008">
    <property type="protein sequence ID" value="KAL2608656.1"/>
    <property type="molecule type" value="Genomic_DNA"/>
</dbReference>
<gene>
    <name evidence="1" type="ORF">R1flu_027229</name>
</gene>
<comment type="caution">
    <text evidence="1">The sequence shown here is derived from an EMBL/GenBank/DDBJ whole genome shotgun (WGS) entry which is preliminary data.</text>
</comment>
<proteinExistence type="predicted"/>
<evidence type="ECO:0000313" key="1">
    <source>
        <dbReference type="EMBL" id="KAL2608656.1"/>
    </source>
</evidence>
<dbReference type="Proteomes" id="UP001605036">
    <property type="component" value="Unassembled WGS sequence"/>
</dbReference>
<keyword evidence="2" id="KW-1185">Reference proteome</keyword>
<organism evidence="1 2">
    <name type="scientific">Riccia fluitans</name>
    <dbReference type="NCBI Taxonomy" id="41844"/>
    <lineage>
        <taxon>Eukaryota</taxon>
        <taxon>Viridiplantae</taxon>
        <taxon>Streptophyta</taxon>
        <taxon>Embryophyta</taxon>
        <taxon>Marchantiophyta</taxon>
        <taxon>Marchantiopsida</taxon>
        <taxon>Marchantiidae</taxon>
        <taxon>Marchantiales</taxon>
        <taxon>Ricciaceae</taxon>
        <taxon>Riccia</taxon>
    </lineage>
</organism>
<accession>A0ABD1XL54</accession>
<protein>
    <submittedName>
        <fullName evidence="1">Uncharacterized protein</fullName>
    </submittedName>
</protein>
<sequence>MRLGRVRGQAVNKYRLISSSSFFAHAVLDGGFLAEVIRDKLLKSNTSSSAVVSIACGKALPDFVVAGSSRLRLLRAQSSKPGLRCTKFSIFLSSSDLSSLDYCKLLLSSSDLPSLDYRFEVRARSECDM</sequence>
<dbReference type="AlphaFoldDB" id="A0ABD1XL54"/>